<evidence type="ECO:0000259" key="8">
    <source>
        <dbReference type="PROSITE" id="PS50109"/>
    </source>
</evidence>
<keyword evidence="10" id="KW-1185">Reference proteome</keyword>
<dbReference type="AlphaFoldDB" id="A0A9X1TAH8"/>
<keyword evidence="7" id="KW-1133">Transmembrane helix</keyword>
<dbReference type="Gene3D" id="1.10.287.130">
    <property type="match status" value="1"/>
</dbReference>
<dbReference type="SUPFAM" id="SSF55874">
    <property type="entry name" value="ATPase domain of HSP90 chaperone/DNA topoisomerase II/histidine kinase"/>
    <property type="match status" value="1"/>
</dbReference>
<evidence type="ECO:0000256" key="7">
    <source>
        <dbReference type="SAM" id="Phobius"/>
    </source>
</evidence>
<evidence type="ECO:0000256" key="2">
    <source>
        <dbReference type="ARBA" id="ARBA00012438"/>
    </source>
</evidence>
<dbReference type="PROSITE" id="PS50109">
    <property type="entry name" value="HIS_KIN"/>
    <property type="match status" value="1"/>
</dbReference>
<keyword evidence="7" id="KW-0812">Transmembrane</keyword>
<keyword evidence="4" id="KW-0808">Transferase</keyword>
<dbReference type="SUPFAM" id="SSF47384">
    <property type="entry name" value="Homodimeric domain of signal transducing histidine kinase"/>
    <property type="match status" value="1"/>
</dbReference>
<dbReference type="InterPro" id="IPR050351">
    <property type="entry name" value="BphY/WalK/GraS-like"/>
</dbReference>
<dbReference type="Gene3D" id="3.30.565.10">
    <property type="entry name" value="Histidine kinase-like ATPase, C-terminal domain"/>
    <property type="match status" value="1"/>
</dbReference>
<keyword evidence="3" id="KW-0597">Phosphoprotein</keyword>
<dbReference type="InterPro" id="IPR005467">
    <property type="entry name" value="His_kinase_dom"/>
</dbReference>
<comment type="catalytic activity">
    <reaction evidence="1">
        <text>ATP + protein L-histidine = ADP + protein N-phospho-L-histidine.</text>
        <dbReference type="EC" id="2.7.13.3"/>
    </reaction>
</comment>
<feature type="transmembrane region" description="Helical" evidence="7">
    <location>
        <begin position="36"/>
        <end position="54"/>
    </location>
</feature>
<name>A0A9X1TAH8_9BACT</name>
<dbReference type="EMBL" id="JAJTTA010000004">
    <property type="protein sequence ID" value="MCF0042575.1"/>
    <property type="molecule type" value="Genomic_DNA"/>
</dbReference>
<feature type="domain" description="Histidine kinase" evidence="8">
    <location>
        <begin position="192"/>
        <end position="406"/>
    </location>
</feature>
<dbReference type="GO" id="GO:0000155">
    <property type="term" value="F:phosphorelay sensor kinase activity"/>
    <property type="evidence" value="ECO:0007669"/>
    <property type="project" value="InterPro"/>
</dbReference>
<protein>
    <recommendedName>
        <fullName evidence="2">histidine kinase</fullName>
        <ecNumber evidence="2">2.7.13.3</ecNumber>
    </recommendedName>
</protein>
<evidence type="ECO:0000256" key="5">
    <source>
        <dbReference type="ARBA" id="ARBA00022777"/>
    </source>
</evidence>
<dbReference type="GO" id="GO:0004721">
    <property type="term" value="F:phosphoprotein phosphatase activity"/>
    <property type="evidence" value="ECO:0007669"/>
    <property type="project" value="TreeGrafter"/>
</dbReference>
<evidence type="ECO:0000256" key="3">
    <source>
        <dbReference type="ARBA" id="ARBA00022553"/>
    </source>
</evidence>
<keyword evidence="6" id="KW-0902">Two-component regulatory system</keyword>
<keyword evidence="7" id="KW-0472">Membrane</keyword>
<dbReference type="InterPro" id="IPR036097">
    <property type="entry name" value="HisK_dim/P_sf"/>
</dbReference>
<evidence type="ECO:0000313" key="10">
    <source>
        <dbReference type="Proteomes" id="UP001139700"/>
    </source>
</evidence>
<evidence type="ECO:0000313" key="9">
    <source>
        <dbReference type="EMBL" id="MCF0042575.1"/>
    </source>
</evidence>
<proteinExistence type="predicted"/>
<dbReference type="GO" id="GO:0005886">
    <property type="term" value="C:plasma membrane"/>
    <property type="evidence" value="ECO:0007669"/>
    <property type="project" value="TreeGrafter"/>
</dbReference>
<evidence type="ECO:0000256" key="6">
    <source>
        <dbReference type="ARBA" id="ARBA00023012"/>
    </source>
</evidence>
<organism evidence="9 10">
    <name type="scientific">Dyadobacter fanqingshengii</name>
    <dbReference type="NCBI Taxonomy" id="2906443"/>
    <lineage>
        <taxon>Bacteria</taxon>
        <taxon>Pseudomonadati</taxon>
        <taxon>Bacteroidota</taxon>
        <taxon>Cytophagia</taxon>
        <taxon>Cytophagales</taxon>
        <taxon>Spirosomataceae</taxon>
        <taxon>Dyadobacter</taxon>
    </lineage>
</organism>
<dbReference type="InterPro" id="IPR036890">
    <property type="entry name" value="HATPase_C_sf"/>
</dbReference>
<sequence length="419" mass="47660">MNHFLHRAGFIVAASIPLFVLPARISEGQWKDPVNLIGSEIVIFMMSLTCWYAIHLIQQQYRRWPGLLLSVLCCCILSNVFYFTFNPIFKDFPFRTAQNPIGIKLLMLSSRGVLISIILIPAAYFLKRDRDARSQRKENERLAIERVKIENRLLDQAVTERTQALRQTLSTLEVSQEILEHQLYIQSRLVASITHDIRGPFKYLLIISEEICRLAQKQEYEQIGSYTMELNKSLETMYGFVNNILEFTKLPVHQKLDRSQRINLAQIVKDKLKLFDGIISTNSNQVHLDIDPLIFVTSNPSFLGIVIHNLLDNANKNGRNGLIKIGASADQLVTLLTIENAGSIAREIVEWVNLKSGHTYPPVGTTETQGIGLILVREITSLLEVNFQMESSNNKTKVLLTFSGHNTDSQQDATEIRPI</sequence>
<comment type="caution">
    <text evidence="9">The sequence shown here is derived from an EMBL/GenBank/DDBJ whole genome shotgun (WGS) entry which is preliminary data.</text>
</comment>
<evidence type="ECO:0000256" key="4">
    <source>
        <dbReference type="ARBA" id="ARBA00022679"/>
    </source>
</evidence>
<accession>A0A9X1TAH8</accession>
<evidence type="ECO:0000256" key="1">
    <source>
        <dbReference type="ARBA" id="ARBA00000085"/>
    </source>
</evidence>
<dbReference type="GO" id="GO:0016036">
    <property type="term" value="P:cellular response to phosphate starvation"/>
    <property type="evidence" value="ECO:0007669"/>
    <property type="project" value="TreeGrafter"/>
</dbReference>
<feature type="transmembrane region" description="Helical" evidence="7">
    <location>
        <begin position="105"/>
        <end position="126"/>
    </location>
</feature>
<dbReference type="EC" id="2.7.13.3" evidence="2"/>
<keyword evidence="5 9" id="KW-0418">Kinase</keyword>
<dbReference type="PANTHER" id="PTHR45453">
    <property type="entry name" value="PHOSPHATE REGULON SENSOR PROTEIN PHOR"/>
    <property type="match status" value="1"/>
</dbReference>
<dbReference type="RefSeq" id="WP_234615424.1">
    <property type="nucleotide sequence ID" value="NZ_CP098806.1"/>
</dbReference>
<gene>
    <name evidence="9" type="ORF">LXM24_20910</name>
</gene>
<reference evidence="9" key="1">
    <citation type="submission" date="2021-12" db="EMBL/GenBank/DDBJ databases">
        <title>Novel species in genus Dyadobacter.</title>
        <authorList>
            <person name="Ma C."/>
        </authorList>
    </citation>
    <scope>NUCLEOTIDE SEQUENCE</scope>
    <source>
        <strain evidence="9">CY399</strain>
    </source>
</reference>
<dbReference type="PANTHER" id="PTHR45453:SF1">
    <property type="entry name" value="PHOSPHATE REGULON SENSOR PROTEIN PHOR"/>
    <property type="match status" value="1"/>
</dbReference>
<feature type="transmembrane region" description="Helical" evidence="7">
    <location>
        <begin position="66"/>
        <end position="85"/>
    </location>
</feature>
<dbReference type="Proteomes" id="UP001139700">
    <property type="component" value="Unassembled WGS sequence"/>
</dbReference>